<keyword evidence="4" id="KW-0539">Nucleus</keyword>
<evidence type="ECO:0000313" key="9">
    <source>
        <dbReference type="Proteomes" id="UP000799439"/>
    </source>
</evidence>
<dbReference type="OrthoDB" id="433457at2759"/>
<comment type="caution">
    <text evidence="8">The sequence shown here is derived from an EMBL/GenBank/DDBJ whole genome shotgun (WGS) entry which is preliminary data.</text>
</comment>
<evidence type="ECO:0000313" key="8">
    <source>
        <dbReference type="EMBL" id="KAF2152561.1"/>
    </source>
</evidence>
<dbReference type="Pfam" id="PF10433">
    <property type="entry name" value="Beta-prop_RSE1_1st"/>
    <property type="match status" value="1"/>
</dbReference>
<evidence type="ECO:0000259" key="6">
    <source>
        <dbReference type="Pfam" id="PF10433"/>
    </source>
</evidence>
<comment type="similarity">
    <text evidence="2">Belongs to the DDB1 family.</text>
</comment>
<protein>
    <recommendedName>
        <fullName evidence="3">DNA damage-binding protein 1</fullName>
    </recommendedName>
</protein>
<evidence type="ECO:0000256" key="1">
    <source>
        <dbReference type="ARBA" id="ARBA00004123"/>
    </source>
</evidence>
<dbReference type="FunFam" id="2.130.10.10:FF:000592">
    <property type="entry name" value="UV-damaged DNA binding protein"/>
    <property type="match status" value="1"/>
</dbReference>
<comment type="subcellular location">
    <subcellularLocation>
        <location evidence="1">Nucleus</location>
    </subcellularLocation>
</comment>
<dbReference type="PANTHER" id="PTHR10644">
    <property type="entry name" value="DNA REPAIR/RNA PROCESSING CPSF FAMILY"/>
    <property type="match status" value="1"/>
</dbReference>
<sequence>MAYLASIHRPSSVRHAIKLSFLDSQEETLVVAKANRLEFFAQTPEGLILKHSKAIYGKVTLLNKLRPASSQTDHLFVGTDRFMYFVLSWDPASKQLKTERSYQDLADKASRDTQTGDRCLVDPTGRFMTLEIYEGIINVVPIAVEGKRKHQGEPGTLLEPIQSRISELFVRSSAFLHRRRPKDHPQLALLYETNRGDLRLKVRELDYTAGLRDEGSAEFKDAFVVEGQLGLGASHLIPLGAPAWGFLVIGETFISYCDEFEHSLNTQPLEQATIFVAWEQIDELRFVLADEYGKLYMLMIVLDKKDEFVKWELDVLGETSRASSLVYLDGGRIFVGSHQGDSQVIQISERSMEVLQTFPNVAPILDFAVMDMGNRSSDAQVNEYSSGQARIVTGSGAFKDGSLRSVRSGVGLEEIGMIGEMQHITDVFSLKSRASSQLADTLLVSFLTHTRVFVFSSEGEAEEVDSLAGLDFSQQTLHAQSFDSKVLQVTPSGVALVDPTAGVTSSSWSPDAGAQIVAASSAANKVLLSVSGSGLTLLETDGQTLDWKASRSFEGSSQVACLALSPLFPNAAFVGFWKDSTINILNLDNLDTLHTEVVYGDSIVVPRSILVSQVLEDSDPTLFIGMADGNVITYLVNKTTLELSSKKSIILGTQQANFKALPRADGLENVFTICEHSSLIYGSDGRVVYSAITAEDARCVCPFDSEAYPGAIAIASDDGLKLAVVDEERTTHVQTLPVHETVRRIAYSAELKAFGLGSIKRTLTNGEEIIESHFKLVDEVAFQELDTWPLNQDELVECCIRAKLNDGSGNLAERFILGTSYLDDENDTGANNIRGRILVFEVTEDRRLALISESPVKGACRCLAMCEGKIVAALIKTIVMYSLEYESGSRAYLDKIASFRTSTAPIDIVVTDDTIAVADLMKSMSVLKYQKGQGGLPDSLVESGRHFETAWATAVAHVDENTYLEADAEGNLVVLNQDTSGVSEDDRRRLRVTSEMLLGEMVNRIRRIDVQPTPGALVIPRAFLATVEGAIYLFALIAPQAQDLLMRLQQNMAEYVQSPGNVPFNRYRAFKNSVRESEEPNRFVDGELIERFLDCDAETQDRIVQGLGPSVEDVRVMVENLKRLH</sequence>
<dbReference type="InterPro" id="IPR050358">
    <property type="entry name" value="RSE1/DDB1/CFT1"/>
</dbReference>
<feature type="domain" description="RSE1/DDB1/CPSF1 second beta-propeller" evidence="7">
    <location>
        <begin position="413"/>
        <end position="723"/>
    </location>
</feature>
<proteinExistence type="inferred from homology"/>
<dbReference type="GO" id="GO:0003676">
    <property type="term" value="F:nucleic acid binding"/>
    <property type="evidence" value="ECO:0007669"/>
    <property type="project" value="InterPro"/>
</dbReference>
<dbReference type="AlphaFoldDB" id="A0A9P4MMA9"/>
<dbReference type="Gene3D" id="1.10.150.910">
    <property type="match status" value="1"/>
</dbReference>
<gene>
    <name evidence="8" type="ORF">K461DRAFT_321547</name>
</gene>
<dbReference type="InterPro" id="IPR018846">
    <property type="entry name" value="Beta-prop_RSE1/DDB1/CPSF1_1st"/>
</dbReference>
<feature type="domain" description="RSE1/DDB1/CPSF1 first beta-propeller" evidence="6">
    <location>
        <begin position="12"/>
        <end position="359"/>
    </location>
</feature>
<dbReference type="EMBL" id="ML996086">
    <property type="protein sequence ID" value="KAF2152561.1"/>
    <property type="molecule type" value="Genomic_DNA"/>
</dbReference>
<dbReference type="Gene3D" id="2.130.10.10">
    <property type="entry name" value="YVTN repeat-like/Quinoprotein amine dehydrogenase"/>
    <property type="match status" value="3"/>
</dbReference>
<name>A0A9P4MMA9_9PEZI</name>
<dbReference type="FunFam" id="2.130.10.10:FF:000629">
    <property type="entry name" value="UV-damaged DNA binding protein"/>
    <property type="match status" value="1"/>
</dbReference>
<accession>A0A9P4MMA9</accession>
<dbReference type="InterPro" id="IPR015943">
    <property type="entry name" value="WD40/YVTN_repeat-like_dom_sf"/>
</dbReference>
<evidence type="ECO:0000259" key="7">
    <source>
        <dbReference type="Pfam" id="PF23726"/>
    </source>
</evidence>
<evidence type="ECO:0000256" key="3">
    <source>
        <dbReference type="ARBA" id="ARBA00014577"/>
    </source>
</evidence>
<dbReference type="SUPFAM" id="SSF50998">
    <property type="entry name" value="Quinoprotein alcohol dehydrogenase-like"/>
    <property type="match status" value="1"/>
</dbReference>
<evidence type="ECO:0000256" key="2">
    <source>
        <dbReference type="ARBA" id="ARBA00007453"/>
    </source>
</evidence>
<evidence type="ECO:0000259" key="5">
    <source>
        <dbReference type="Pfam" id="PF03178"/>
    </source>
</evidence>
<organism evidence="8 9">
    <name type="scientific">Myriangium duriaei CBS 260.36</name>
    <dbReference type="NCBI Taxonomy" id="1168546"/>
    <lineage>
        <taxon>Eukaryota</taxon>
        <taxon>Fungi</taxon>
        <taxon>Dikarya</taxon>
        <taxon>Ascomycota</taxon>
        <taxon>Pezizomycotina</taxon>
        <taxon>Dothideomycetes</taxon>
        <taxon>Dothideomycetidae</taxon>
        <taxon>Myriangiales</taxon>
        <taxon>Myriangiaceae</taxon>
        <taxon>Myriangium</taxon>
    </lineage>
</organism>
<dbReference type="InterPro" id="IPR011047">
    <property type="entry name" value="Quinoprotein_ADH-like_sf"/>
</dbReference>
<dbReference type="Pfam" id="PF03178">
    <property type="entry name" value="CPSF_A"/>
    <property type="match status" value="1"/>
</dbReference>
<reference evidence="8" key="1">
    <citation type="journal article" date="2020" name="Stud. Mycol.">
        <title>101 Dothideomycetes genomes: a test case for predicting lifestyles and emergence of pathogens.</title>
        <authorList>
            <person name="Haridas S."/>
            <person name="Albert R."/>
            <person name="Binder M."/>
            <person name="Bloem J."/>
            <person name="Labutti K."/>
            <person name="Salamov A."/>
            <person name="Andreopoulos B."/>
            <person name="Baker S."/>
            <person name="Barry K."/>
            <person name="Bills G."/>
            <person name="Bluhm B."/>
            <person name="Cannon C."/>
            <person name="Castanera R."/>
            <person name="Culley D."/>
            <person name="Daum C."/>
            <person name="Ezra D."/>
            <person name="Gonzalez J."/>
            <person name="Henrissat B."/>
            <person name="Kuo A."/>
            <person name="Liang C."/>
            <person name="Lipzen A."/>
            <person name="Lutzoni F."/>
            <person name="Magnuson J."/>
            <person name="Mondo S."/>
            <person name="Nolan M."/>
            <person name="Ohm R."/>
            <person name="Pangilinan J."/>
            <person name="Park H.-J."/>
            <person name="Ramirez L."/>
            <person name="Alfaro M."/>
            <person name="Sun H."/>
            <person name="Tritt A."/>
            <person name="Yoshinaga Y."/>
            <person name="Zwiers L.-H."/>
            <person name="Turgeon B."/>
            <person name="Goodwin S."/>
            <person name="Spatafora J."/>
            <person name="Crous P."/>
            <person name="Grigoriev I."/>
        </authorList>
    </citation>
    <scope>NUCLEOTIDE SEQUENCE</scope>
    <source>
        <strain evidence="8">CBS 260.36</strain>
    </source>
</reference>
<keyword evidence="9" id="KW-1185">Reference proteome</keyword>
<feature type="domain" description="RSE1/DDB1/CPSF1 C-terminal" evidence="5">
    <location>
        <begin position="772"/>
        <end position="1094"/>
    </location>
</feature>
<dbReference type="Pfam" id="PF23726">
    <property type="entry name" value="Beta-prop_RSE1_2nd"/>
    <property type="match status" value="1"/>
</dbReference>
<dbReference type="GO" id="GO:0005634">
    <property type="term" value="C:nucleus"/>
    <property type="evidence" value="ECO:0007669"/>
    <property type="project" value="UniProtKB-SubCell"/>
</dbReference>
<evidence type="ECO:0000256" key="4">
    <source>
        <dbReference type="ARBA" id="ARBA00023242"/>
    </source>
</evidence>
<dbReference type="InterPro" id="IPR058543">
    <property type="entry name" value="Beta-prop_RSE1/DDB1/CPSF1_2nd"/>
</dbReference>
<dbReference type="InterPro" id="IPR004871">
    <property type="entry name" value="RSE1/DDB1/CPSF1_C"/>
</dbReference>
<dbReference type="Proteomes" id="UP000799439">
    <property type="component" value="Unassembled WGS sequence"/>
</dbReference>